<dbReference type="AlphaFoldDB" id="A0A6A6ENN8"/>
<evidence type="ECO:0000313" key="2">
    <source>
        <dbReference type="EMBL" id="KAF2192795.1"/>
    </source>
</evidence>
<gene>
    <name evidence="2" type="ORF">K469DRAFT_694838</name>
</gene>
<dbReference type="PANTHER" id="PTHR42354:SF1">
    <property type="entry name" value="C2H2-TYPE DOMAIN-CONTAINING PROTEIN"/>
    <property type="match status" value="1"/>
</dbReference>
<evidence type="ECO:0000256" key="1">
    <source>
        <dbReference type="SAM" id="MobiDB-lite"/>
    </source>
</evidence>
<reference evidence="2" key="1">
    <citation type="journal article" date="2020" name="Stud. Mycol.">
        <title>101 Dothideomycetes genomes: a test case for predicting lifestyles and emergence of pathogens.</title>
        <authorList>
            <person name="Haridas S."/>
            <person name="Albert R."/>
            <person name="Binder M."/>
            <person name="Bloem J."/>
            <person name="Labutti K."/>
            <person name="Salamov A."/>
            <person name="Andreopoulos B."/>
            <person name="Baker S."/>
            <person name="Barry K."/>
            <person name="Bills G."/>
            <person name="Bluhm B."/>
            <person name="Cannon C."/>
            <person name="Castanera R."/>
            <person name="Culley D."/>
            <person name="Daum C."/>
            <person name="Ezra D."/>
            <person name="Gonzalez J."/>
            <person name="Henrissat B."/>
            <person name="Kuo A."/>
            <person name="Liang C."/>
            <person name="Lipzen A."/>
            <person name="Lutzoni F."/>
            <person name="Magnuson J."/>
            <person name="Mondo S."/>
            <person name="Nolan M."/>
            <person name="Ohm R."/>
            <person name="Pangilinan J."/>
            <person name="Park H.-J."/>
            <person name="Ramirez L."/>
            <person name="Alfaro M."/>
            <person name="Sun H."/>
            <person name="Tritt A."/>
            <person name="Yoshinaga Y."/>
            <person name="Zwiers L.-H."/>
            <person name="Turgeon B."/>
            <person name="Goodwin S."/>
            <person name="Spatafora J."/>
            <person name="Crous P."/>
            <person name="Grigoriev I."/>
        </authorList>
    </citation>
    <scope>NUCLEOTIDE SEQUENCE</scope>
    <source>
        <strain evidence="2">CBS 207.26</strain>
    </source>
</reference>
<dbReference type="Proteomes" id="UP000800200">
    <property type="component" value="Unassembled WGS sequence"/>
</dbReference>
<feature type="compositionally biased region" description="Low complexity" evidence="1">
    <location>
        <begin position="184"/>
        <end position="196"/>
    </location>
</feature>
<dbReference type="EMBL" id="ML994615">
    <property type="protein sequence ID" value="KAF2192795.1"/>
    <property type="molecule type" value="Genomic_DNA"/>
</dbReference>
<accession>A0A6A6ENN8</accession>
<dbReference type="PANTHER" id="PTHR42354">
    <property type="entry name" value="C2H2-TYPE DOMAIN-CONTAINING PROTEIN"/>
    <property type="match status" value="1"/>
</dbReference>
<organism evidence="2 3">
    <name type="scientific">Zopfia rhizophila CBS 207.26</name>
    <dbReference type="NCBI Taxonomy" id="1314779"/>
    <lineage>
        <taxon>Eukaryota</taxon>
        <taxon>Fungi</taxon>
        <taxon>Dikarya</taxon>
        <taxon>Ascomycota</taxon>
        <taxon>Pezizomycotina</taxon>
        <taxon>Dothideomycetes</taxon>
        <taxon>Dothideomycetes incertae sedis</taxon>
        <taxon>Zopfiaceae</taxon>
        <taxon>Zopfia</taxon>
    </lineage>
</organism>
<protein>
    <submittedName>
        <fullName evidence="2">Uncharacterized protein</fullName>
    </submittedName>
</protein>
<feature type="region of interest" description="Disordered" evidence="1">
    <location>
        <begin position="150"/>
        <end position="198"/>
    </location>
</feature>
<evidence type="ECO:0000313" key="3">
    <source>
        <dbReference type="Proteomes" id="UP000800200"/>
    </source>
</evidence>
<keyword evidence="3" id="KW-1185">Reference proteome</keyword>
<sequence>MNLRPDPANVVQALVQTLLDVFEATRDLYKTLRSKEKRDHDKLLRSKGYPDTRRSEYVDEDDAVDDESILLDKAAVTREFEIGFQDLGAQFAVGDVITQTALQSQIITLQSTIITTFLYGPSSPGPISHHLSTLLAASRAAGTTSVDALSAQHQRQLSVLPPTPRSNQSPVARTTVPPPPPYPVTATSSTSASSTAIMKSNRDSWHTSLTPTNPTLAALAARPKATRSDTESTSFSGPTSFGTNSTPHTLYCLYALDLQRHASQPLSSSITSNSSPYCPYCNRSLHLSPGKSWEIFKDDAGVERCFRIGNRFVVKCHREGADGGYGCVLCSKSASVDTVCGDVKALVRHVWMDHRVGELELEEDIAEVVEQVGGRRKDSGFGRGAGVARSRSVSLGPWRREFGGSGSGRRGRGFEKEVEIVDVRQPGTRRMV</sequence>
<dbReference type="OrthoDB" id="5309037at2759"/>
<proteinExistence type="predicted"/>
<name>A0A6A6ENN8_9PEZI</name>